<feature type="domain" description="DUF1232" evidence="5">
    <location>
        <begin position="83"/>
        <end position="118"/>
    </location>
</feature>
<dbReference type="eggNOG" id="COG3339">
    <property type="taxonomic scope" value="Bacteria"/>
</dbReference>
<dbReference type="KEGG" id="pph:Ppha_2908"/>
<keyword evidence="3" id="KW-1133">Transmembrane helix</keyword>
<dbReference type="AlphaFoldDB" id="B4SHF8"/>
<dbReference type="InterPro" id="IPR010652">
    <property type="entry name" value="DUF1232"/>
</dbReference>
<evidence type="ECO:0000256" key="2">
    <source>
        <dbReference type="ARBA" id="ARBA00022692"/>
    </source>
</evidence>
<dbReference type="HOGENOM" id="CLU_110199_0_1_10"/>
<accession>B4SHF8</accession>
<evidence type="ECO:0000256" key="3">
    <source>
        <dbReference type="ARBA" id="ARBA00022989"/>
    </source>
</evidence>
<reference evidence="6 7" key="1">
    <citation type="submission" date="2008-06" db="EMBL/GenBank/DDBJ databases">
        <title>Complete sequence of Pelodictyon phaeoclathratiforme BU-1.</title>
        <authorList>
            <consortium name="US DOE Joint Genome Institute"/>
            <person name="Lucas S."/>
            <person name="Copeland A."/>
            <person name="Lapidus A."/>
            <person name="Glavina del Rio T."/>
            <person name="Dalin E."/>
            <person name="Tice H."/>
            <person name="Bruce D."/>
            <person name="Goodwin L."/>
            <person name="Pitluck S."/>
            <person name="Schmutz J."/>
            <person name="Larimer F."/>
            <person name="Land M."/>
            <person name="Hauser L."/>
            <person name="Kyrpides N."/>
            <person name="Mikhailova N."/>
            <person name="Liu Z."/>
            <person name="Li T."/>
            <person name="Zhao F."/>
            <person name="Overmann J."/>
            <person name="Bryant D.A."/>
            <person name="Richardson P."/>
        </authorList>
    </citation>
    <scope>NUCLEOTIDE SEQUENCE [LARGE SCALE GENOMIC DNA]</scope>
    <source>
        <strain evidence="7">DSM 5477 / BU-1</strain>
    </source>
</reference>
<dbReference type="EMBL" id="CP001110">
    <property type="protein sequence ID" value="ACF45051.1"/>
    <property type="molecule type" value="Genomic_DNA"/>
</dbReference>
<name>B4SHF8_PELPB</name>
<evidence type="ECO:0000313" key="6">
    <source>
        <dbReference type="EMBL" id="ACF45051.1"/>
    </source>
</evidence>
<organism evidence="6 7">
    <name type="scientific">Pelodictyon phaeoclathratiforme (strain DSM 5477 / BU-1)</name>
    <dbReference type="NCBI Taxonomy" id="324925"/>
    <lineage>
        <taxon>Bacteria</taxon>
        <taxon>Pseudomonadati</taxon>
        <taxon>Chlorobiota</taxon>
        <taxon>Chlorobiia</taxon>
        <taxon>Chlorobiales</taxon>
        <taxon>Chlorobiaceae</taxon>
        <taxon>Chlorobium/Pelodictyon group</taxon>
        <taxon>Pelodictyon</taxon>
    </lineage>
</organism>
<keyword evidence="2" id="KW-0812">Transmembrane</keyword>
<dbReference type="Proteomes" id="UP000002724">
    <property type="component" value="Chromosome"/>
</dbReference>
<proteinExistence type="predicted"/>
<sequence>MTEQKQNASQEQMKTTLDGATRRAEALIKNPRKRNKLLDAAGKVASSGKYALQLSGITEKTKTLIRMVRSTANREYLDTPWQTIVLISAALIYFVSPFDALADFLPLIGFVDDAAIITALFASISKDVEKFTAWETTKAAPDTASISSAEPE</sequence>
<dbReference type="GO" id="GO:0012505">
    <property type="term" value="C:endomembrane system"/>
    <property type="evidence" value="ECO:0007669"/>
    <property type="project" value="UniProtKB-SubCell"/>
</dbReference>
<evidence type="ECO:0000256" key="4">
    <source>
        <dbReference type="ARBA" id="ARBA00023136"/>
    </source>
</evidence>
<keyword evidence="4" id="KW-0472">Membrane</keyword>
<keyword evidence="7" id="KW-1185">Reference proteome</keyword>
<dbReference type="STRING" id="324925.Ppha_2908"/>
<dbReference type="Pfam" id="PF06803">
    <property type="entry name" value="DUF1232"/>
    <property type="match status" value="1"/>
</dbReference>
<protein>
    <recommendedName>
        <fullName evidence="5">DUF1232 domain-containing protein</fullName>
    </recommendedName>
</protein>
<evidence type="ECO:0000313" key="7">
    <source>
        <dbReference type="Proteomes" id="UP000002724"/>
    </source>
</evidence>
<dbReference type="RefSeq" id="WP_012509519.1">
    <property type="nucleotide sequence ID" value="NC_011060.1"/>
</dbReference>
<evidence type="ECO:0000259" key="5">
    <source>
        <dbReference type="Pfam" id="PF06803"/>
    </source>
</evidence>
<evidence type="ECO:0000256" key="1">
    <source>
        <dbReference type="ARBA" id="ARBA00004127"/>
    </source>
</evidence>
<comment type="subcellular location">
    <subcellularLocation>
        <location evidence="1">Endomembrane system</location>
        <topology evidence="1">Multi-pass membrane protein</topology>
    </subcellularLocation>
</comment>
<gene>
    <name evidence="6" type="ordered locus">Ppha_2908</name>
</gene>